<gene>
    <name evidence="2" type="ORF">UFOPK4175_00543</name>
</gene>
<organism evidence="2">
    <name type="scientific">freshwater metagenome</name>
    <dbReference type="NCBI Taxonomy" id="449393"/>
    <lineage>
        <taxon>unclassified sequences</taxon>
        <taxon>metagenomes</taxon>
        <taxon>ecological metagenomes</taxon>
    </lineage>
</organism>
<accession>A0A6J7RVZ6</accession>
<feature type="region of interest" description="Disordered" evidence="1">
    <location>
        <begin position="168"/>
        <end position="204"/>
    </location>
</feature>
<reference evidence="2" key="1">
    <citation type="submission" date="2020-05" db="EMBL/GenBank/DDBJ databases">
        <authorList>
            <person name="Chiriac C."/>
            <person name="Salcher M."/>
            <person name="Ghai R."/>
            <person name="Kavagutti S V."/>
        </authorList>
    </citation>
    <scope>NUCLEOTIDE SEQUENCE</scope>
</reference>
<evidence type="ECO:0000256" key="1">
    <source>
        <dbReference type="SAM" id="MobiDB-lite"/>
    </source>
</evidence>
<dbReference type="AlphaFoldDB" id="A0A6J7RVZ6"/>
<sequence>MSQRRGHELHSCPLPSGEAAGTALREEVAAHDHLGRAALRVSAPVLSIMEVVTQQLDSPNRDGIEVVVAGTGDVGIGNGNVARLVDLDRLLCAVAAQRHVIKQHSLTKLAVEYVAAVVEPQAAQRQSVDAVNVHSCQPRCVATVNALNRDRPAPPLPVDRRATAVTAALKPQQPAARVACRDPAPSGAERAQRCTPSPARGVRA</sequence>
<evidence type="ECO:0000313" key="2">
    <source>
        <dbReference type="EMBL" id="CAB5033013.1"/>
    </source>
</evidence>
<name>A0A6J7RVZ6_9ZZZZ</name>
<proteinExistence type="predicted"/>
<dbReference type="EMBL" id="CAFBPX010000073">
    <property type="protein sequence ID" value="CAB5033013.1"/>
    <property type="molecule type" value="Genomic_DNA"/>
</dbReference>
<protein>
    <submittedName>
        <fullName evidence="2">Unannotated protein</fullName>
    </submittedName>
</protein>